<keyword evidence="2" id="KW-0238">DNA-binding</keyword>
<feature type="domain" description="HTH gntR-type" evidence="4">
    <location>
        <begin position="9"/>
        <end position="77"/>
    </location>
</feature>
<dbReference type="CDD" id="cd07377">
    <property type="entry name" value="WHTH_GntR"/>
    <property type="match status" value="1"/>
</dbReference>
<dbReference type="PANTHER" id="PTHR44846">
    <property type="entry name" value="MANNOSYL-D-GLYCERATE TRANSPORT/METABOLISM SYSTEM REPRESSOR MNGR-RELATED"/>
    <property type="match status" value="1"/>
</dbReference>
<evidence type="ECO:0000256" key="3">
    <source>
        <dbReference type="ARBA" id="ARBA00023163"/>
    </source>
</evidence>
<dbReference type="InterPro" id="IPR050679">
    <property type="entry name" value="Bact_HTH_transcr_reg"/>
</dbReference>
<accession>A0A0H3HD88</accession>
<dbReference type="InterPro" id="IPR036388">
    <property type="entry name" value="WH-like_DNA-bd_sf"/>
</dbReference>
<dbReference type="EMBL" id="CP003218">
    <property type="protein sequence ID" value="AEX05452.1"/>
    <property type="molecule type" value="Genomic_DNA"/>
</dbReference>
<evidence type="ECO:0000313" key="5">
    <source>
        <dbReference type="EMBL" id="AEX05452.1"/>
    </source>
</evidence>
<dbReference type="Gene3D" id="1.10.10.10">
    <property type="entry name" value="Winged helix-like DNA-binding domain superfamily/Winged helix DNA-binding domain"/>
    <property type="match status" value="1"/>
</dbReference>
<dbReference type="Proteomes" id="UP000007843">
    <property type="component" value="Chromosome"/>
</dbReference>
<dbReference type="GO" id="GO:0003677">
    <property type="term" value="F:DNA binding"/>
    <property type="evidence" value="ECO:0007669"/>
    <property type="project" value="UniProtKB-KW"/>
</dbReference>
<dbReference type="InterPro" id="IPR036390">
    <property type="entry name" value="WH_DNA-bd_sf"/>
</dbReference>
<dbReference type="PROSITE" id="PS50949">
    <property type="entry name" value="HTH_GNTR"/>
    <property type="match status" value="1"/>
</dbReference>
<dbReference type="Pfam" id="PF07702">
    <property type="entry name" value="UTRA"/>
    <property type="match status" value="1"/>
</dbReference>
<dbReference type="Gene3D" id="3.40.1410.10">
    <property type="entry name" value="Chorismate lyase-like"/>
    <property type="match status" value="1"/>
</dbReference>
<dbReference type="InterPro" id="IPR028978">
    <property type="entry name" value="Chorismate_lyase_/UTRA_dom_sf"/>
</dbReference>
<evidence type="ECO:0000256" key="2">
    <source>
        <dbReference type="ARBA" id="ARBA00023125"/>
    </source>
</evidence>
<sequence length="238" mass="27069">MTLVRENITSLYRQIADTLRQEIAAGHFQPGGKLPAEAALEQRFAVSRVTVRLALKHLTEQGIVERKQGKGTYISGKKVAHGINVMRSFHESLKQQGLNATMRLLVKEEVPTPESLQSLFQMSRTLTFISRLHLVDNDPIAVGYSHFPAFPHELSWEETEKEPTWVLLEKATQHHISRSDIAIRLAFADKGLVDVLGTDKNAPLFLLERTSWFENGQCAENSRFFIRPERYEFILSNS</sequence>
<dbReference type="GO" id="GO:0003700">
    <property type="term" value="F:DNA-binding transcription factor activity"/>
    <property type="evidence" value="ECO:0007669"/>
    <property type="project" value="InterPro"/>
</dbReference>
<organism evidence="5 6">
    <name type="scientific">Klebsiella michiganensis (strain ATCC 8724 / DSM 4798 / JCM 20051 / NBRC 3318 / NRRL B-199 / KCTC 1686 / BUCSAV 143 / CCM 1901)</name>
    <dbReference type="NCBI Taxonomy" id="1006551"/>
    <lineage>
        <taxon>Bacteria</taxon>
        <taxon>Pseudomonadati</taxon>
        <taxon>Pseudomonadota</taxon>
        <taxon>Gammaproteobacteria</taxon>
        <taxon>Enterobacterales</taxon>
        <taxon>Enterobacteriaceae</taxon>
        <taxon>Klebsiella/Raoultella group</taxon>
        <taxon>Klebsiella</taxon>
    </lineage>
</organism>
<dbReference type="GO" id="GO:0045892">
    <property type="term" value="P:negative regulation of DNA-templated transcription"/>
    <property type="evidence" value="ECO:0007669"/>
    <property type="project" value="TreeGrafter"/>
</dbReference>
<dbReference type="RefSeq" id="WP_014229044.1">
    <property type="nucleotide sequence ID" value="NC_016612.1"/>
</dbReference>
<evidence type="ECO:0000313" key="6">
    <source>
        <dbReference type="Proteomes" id="UP000007843"/>
    </source>
</evidence>
<evidence type="ECO:0000256" key="1">
    <source>
        <dbReference type="ARBA" id="ARBA00023015"/>
    </source>
</evidence>
<dbReference type="PANTHER" id="PTHR44846:SF1">
    <property type="entry name" value="MANNOSYL-D-GLYCERATE TRANSPORT_METABOLISM SYSTEM REPRESSOR MNGR-RELATED"/>
    <property type="match status" value="1"/>
</dbReference>
<evidence type="ECO:0000259" key="4">
    <source>
        <dbReference type="PROSITE" id="PS50949"/>
    </source>
</evidence>
<proteinExistence type="predicted"/>
<reference evidence="5 6" key="1">
    <citation type="journal article" date="2012" name="J. Bacteriol.">
        <title>Complete genome sequence of Klebsiella oxytoca KCTC 1686, used in production of 2,3-butanediol.</title>
        <authorList>
            <person name="Shin S.H."/>
            <person name="Kim S."/>
            <person name="Kim J.Y."/>
            <person name="Lee S."/>
            <person name="Um Y."/>
            <person name="Oh M.K."/>
            <person name="Kim Y.R."/>
            <person name="Lee J."/>
            <person name="Yang K.S."/>
        </authorList>
    </citation>
    <scope>NUCLEOTIDE SEQUENCE [LARGE SCALE GENOMIC DNA]</scope>
    <source>
        <strain evidence="6">ATCC 8724 / DSM 4798 / JCM 20051 / NBRC 3318 / NRRL B-199 / KCTC 1686</strain>
    </source>
</reference>
<keyword evidence="3" id="KW-0804">Transcription</keyword>
<dbReference type="SUPFAM" id="SSF64288">
    <property type="entry name" value="Chorismate lyase-like"/>
    <property type="match status" value="1"/>
</dbReference>
<dbReference type="SUPFAM" id="SSF46785">
    <property type="entry name" value="Winged helix' DNA-binding domain"/>
    <property type="match status" value="1"/>
</dbReference>
<protein>
    <submittedName>
        <fullName evidence="5">GntR family transcriptional regulator</fullName>
    </submittedName>
</protein>
<dbReference type="KEGG" id="kox:KOX_18650"/>
<dbReference type="PATRIC" id="fig|1006551.4.peg.3735"/>
<name>A0A0H3HD88_KLEM8</name>
<dbReference type="PRINTS" id="PR00035">
    <property type="entry name" value="HTHGNTR"/>
</dbReference>
<dbReference type="InterPro" id="IPR000524">
    <property type="entry name" value="Tscrpt_reg_HTH_GntR"/>
</dbReference>
<gene>
    <name evidence="5" type="ordered locus">KOX_18650</name>
</gene>
<dbReference type="HOGENOM" id="CLU_063236_3_1_6"/>
<dbReference type="SMART" id="SM00866">
    <property type="entry name" value="UTRA"/>
    <property type="match status" value="1"/>
</dbReference>
<keyword evidence="1" id="KW-0805">Transcription regulation</keyword>
<dbReference type="AlphaFoldDB" id="A0A0H3HD88"/>
<dbReference type="Pfam" id="PF00392">
    <property type="entry name" value="GntR"/>
    <property type="match status" value="1"/>
</dbReference>
<dbReference type="SMART" id="SM00345">
    <property type="entry name" value="HTH_GNTR"/>
    <property type="match status" value="1"/>
</dbReference>
<dbReference type="InterPro" id="IPR011663">
    <property type="entry name" value="UTRA"/>
</dbReference>